<dbReference type="RefSeq" id="WP_048839503.1">
    <property type="nucleotide sequence ID" value="NZ_BAMV01000024.1"/>
</dbReference>
<dbReference type="AlphaFoldDB" id="A0A0D6N6Y1"/>
<dbReference type="Gene3D" id="3.50.50.60">
    <property type="entry name" value="FAD/NAD(P)-binding domain"/>
    <property type="match status" value="2"/>
</dbReference>
<gene>
    <name evidence="10" type="ORF">Abci_024_024</name>
</gene>
<feature type="domain" description="FAD dependent oxidoreductase" evidence="8">
    <location>
        <begin position="8"/>
        <end position="40"/>
    </location>
</feature>
<evidence type="ECO:0000256" key="1">
    <source>
        <dbReference type="ARBA" id="ARBA00001974"/>
    </source>
</evidence>
<evidence type="ECO:0000256" key="3">
    <source>
        <dbReference type="ARBA" id="ARBA00022630"/>
    </source>
</evidence>
<accession>A0A0D6N6Y1</accession>
<dbReference type="InterPro" id="IPR007867">
    <property type="entry name" value="GMC_OxRtase_C"/>
</dbReference>
<evidence type="ECO:0000259" key="7">
    <source>
        <dbReference type="Pfam" id="PF00732"/>
    </source>
</evidence>
<feature type="region of interest" description="Disordered" evidence="6">
    <location>
        <begin position="148"/>
        <end position="170"/>
    </location>
</feature>
<dbReference type="PANTHER" id="PTHR42784:SF1">
    <property type="entry name" value="PYRANOSE 2-OXIDASE"/>
    <property type="match status" value="1"/>
</dbReference>
<evidence type="ECO:0000259" key="9">
    <source>
        <dbReference type="Pfam" id="PF05199"/>
    </source>
</evidence>
<keyword evidence="4" id="KW-0274">FAD</keyword>
<dbReference type="Pfam" id="PF05199">
    <property type="entry name" value="GMC_oxred_C"/>
    <property type="match status" value="1"/>
</dbReference>
<protein>
    <submittedName>
        <fullName evidence="10">Sorbitol dehydrogenase large subunit</fullName>
    </submittedName>
</protein>
<keyword evidence="5" id="KW-0560">Oxidoreductase</keyword>
<organism evidence="10 11">
    <name type="scientific">Acetobacter cibinongensis</name>
    <dbReference type="NCBI Taxonomy" id="146475"/>
    <lineage>
        <taxon>Bacteria</taxon>
        <taxon>Pseudomonadati</taxon>
        <taxon>Pseudomonadota</taxon>
        <taxon>Alphaproteobacteria</taxon>
        <taxon>Acetobacterales</taxon>
        <taxon>Acetobacteraceae</taxon>
        <taxon>Acetobacter</taxon>
    </lineage>
</organism>
<dbReference type="GO" id="GO:0016614">
    <property type="term" value="F:oxidoreductase activity, acting on CH-OH group of donors"/>
    <property type="evidence" value="ECO:0007669"/>
    <property type="project" value="InterPro"/>
</dbReference>
<dbReference type="InterPro" id="IPR036188">
    <property type="entry name" value="FAD/NAD-bd_sf"/>
</dbReference>
<evidence type="ECO:0000256" key="2">
    <source>
        <dbReference type="ARBA" id="ARBA00010790"/>
    </source>
</evidence>
<dbReference type="InterPro" id="IPR000172">
    <property type="entry name" value="GMC_OxRdtase_N"/>
</dbReference>
<dbReference type="PANTHER" id="PTHR42784">
    <property type="entry name" value="PYRANOSE 2-OXIDASE"/>
    <property type="match status" value="1"/>
</dbReference>
<name>A0A0D6N6Y1_9PROT</name>
<keyword evidence="3" id="KW-0285">Flavoprotein</keyword>
<sequence length="526" mass="58418">MAETYDADVVVIGSGAIGANAAYELARLGKSVIILEAGSHIPRWKILENFRNSPRKNNFNDPFPNARWAGTSMDHSYLENTGSFDYRPGMVKVVGGTTWHWVSACWRFLPNDMKMASVYGRGRDWPISYDDLEPWYCRAEEALGVVGDNESDQSGAGGDKPFPPRSKPYPLQPEGTMYFTQRTRKRLEAAGFNFVHEPNARVTAPYDGRPQCCGNNNCMPVCPIGAMYSGIFHVDHAVNAGAKLLTESTAYKLEKGEGNKIVAVHYRKPDGSDHRITARYFIVAAHAFETPKLLLMSDVANSSDQVGRNLMDHTGMGMFYLADEPLWPGRGAQQQGGFANFRDGPHRMHHSAFRHQSSTWVPNYSVAENLISQGIFGKELDRRIRHDAARWVEVVTYLEELPNPANTVRPHTTRRDGLGLPTLTVNYNVSNYIHDAAPHVLSDYDKMVQTMGGTYIRRDNGLQNRDHVMGSVIMGENSKDSVVNSDCRTFDHHNLFLATTGVIPAAATVNPTLTGVSDVPPENVTI</sequence>
<dbReference type="InterPro" id="IPR051473">
    <property type="entry name" value="P2Ox-like"/>
</dbReference>
<evidence type="ECO:0000256" key="6">
    <source>
        <dbReference type="SAM" id="MobiDB-lite"/>
    </source>
</evidence>
<dbReference type="SUPFAM" id="SSF51905">
    <property type="entry name" value="FAD/NAD(P)-binding domain"/>
    <property type="match status" value="1"/>
</dbReference>
<feature type="domain" description="Glucose-methanol-choline oxidoreductase C-terminal" evidence="9">
    <location>
        <begin position="403"/>
        <end position="514"/>
    </location>
</feature>
<feature type="domain" description="Glucose-methanol-choline oxidoreductase N-terminal" evidence="7">
    <location>
        <begin position="222"/>
        <end position="314"/>
    </location>
</feature>
<evidence type="ECO:0000259" key="8">
    <source>
        <dbReference type="Pfam" id="PF01266"/>
    </source>
</evidence>
<dbReference type="GO" id="GO:0050660">
    <property type="term" value="F:flavin adenine dinucleotide binding"/>
    <property type="evidence" value="ECO:0007669"/>
    <property type="project" value="InterPro"/>
</dbReference>
<dbReference type="InterPro" id="IPR006076">
    <property type="entry name" value="FAD-dep_OxRdtase"/>
</dbReference>
<dbReference type="STRING" id="1231339.Abci_024_024"/>
<dbReference type="Pfam" id="PF01266">
    <property type="entry name" value="DAO"/>
    <property type="match status" value="1"/>
</dbReference>
<dbReference type="Pfam" id="PF00732">
    <property type="entry name" value="GMC_oxred_N"/>
    <property type="match status" value="1"/>
</dbReference>
<dbReference type="PRINTS" id="PR00411">
    <property type="entry name" value="PNDRDTASEI"/>
</dbReference>
<evidence type="ECO:0000256" key="4">
    <source>
        <dbReference type="ARBA" id="ARBA00022827"/>
    </source>
</evidence>
<feature type="compositionally biased region" description="Pro residues" evidence="6">
    <location>
        <begin position="161"/>
        <end position="170"/>
    </location>
</feature>
<dbReference type="EMBL" id="BAMV01000024">
    <property type="protein sequence ID" value="GAN61455.1"/>
    <property type="molecule type" value="Genomic_DNA"/>
</dbReference>
<comment type="cofactor">
    <cofactor evidence="1">
        <name>FAD</name>
        <dbReference type="ChEBI" id="CHEBI:57692"/>
    </cofactor>
</comment>
<evidence type="ECO:0000313" key="11">
    <source>
        <dbReference type="Proteomes" id="UP000032671"/>
    </source>
</evidence>
<dbReference type="Proteomes" id="UP000032671">
    <property type="component" value="Unassembled WGS sequence"/>
</dbReference>
<comment type="caution">
    <text evidence="10">The sequence shown here is derived from an EMBL/GenBank/DDBJ whole genome shotgun (WGS) entry which is preliminary data.</text>
</comment>
<evidence type="ECO:0000313" key="10">
    <source>
        <dbReference type="EMBL" id="GAN61455.1"/>
    </source>
</evidence>
<comment type="similarity">
    <text evidence="2">Belongs to the GMC oxidoreductase family.</text>
</comment>
<reference evidence="10 11" key="1">
    <citation type="submission" date="2012-11" db="EMBL/GenBank/DDBJ databases">
        <title>Whole genome sequence of Acetobacter cibinongensis 4H-1.</title>
        <authorList>
            <person name="Azuma Y."/>
            <person name="Higashiura N."/>
            <person name="Hirakawa H."/>
            <person name="Matsushita K."/>
        </authorList>
    </citation>
    <scope>NUCLEOTIDE SEQUENCE [LARGE SCALE GENOMIC DNA]</scope>
    <source>
        <strain evidence="10 11">4H-1</strain>
    </source>
</reference>
<evidence type="ECO:0000256" key="5">
    <source>
        <dbReference type="ARBA" id="ARBA00023002"/>
    </source>
</evidence>
<proteinExistence type="inferred from homology"/>